<sequence>MADVLDPRHWQERAARTRDKAEQFGMRISRDRLLKIAEEYDRIAERTAERQQASCVTGTAPQAGPLESGRQ</sequence>
<dbReference type="OrthoDB" id="8250027at2"/>
<evidence type="ECO:0000313" key="3">
    <source>
        <dbReference type="Proteomes" id="UP000050863"/>
    </source>
</evidence>
<dbReference type="Proteomes" id="UP000050863">
    <property type="component" value="Unassembled WGS sequence"/>
</dbReference>
<gene>
    <name evidence="2" type="ORF">CQ12_00290</name>
</gene>
<dbReference type="EMBL" id="LLXZ01000102">
    <property type="protein sequence ID" value="KRR07271.1"/>
    <property type="molecule type" value="Genomic_DNA"/>
</dbReference>
<name>A0A0R3LHJ2_9BRAD</name>
<dbReference type="AlphaFoldDB" id="A0A0R3LHJ2"/>
<feature type="compositionally biased region" description="Polar residues" evidence="1">
    <location>
        <begin position="50"/>
        <end position="60"/>
    </location>
</feature>
<proteinExistence type="predicted"/>
<accession>A0A0R3LHJ2</accession>
<reference evidence="2 3" key="1">
    <citation type="submission" date="2014-03" db="EMBL/GenBank/DDBJ databases">
        <title>Bradyrhizobium valentinum sp. nov., isolated from effective nodules of Lupinus mariae-josephae, a lupine endemic of basic-lime soils in Eastern Spain.</title>
        <authorList>
            <person name="Duran D."/>
            <person name="Rey L."/>
            <person name="Navarro A."/>
            <person name="Busquets A."/>
            <person name="Imperial J."/>
            <person name="Ruiz-Argueso T."/>
        </authorList>
    </citation>
    <scope>NUCLEOTIDE SEQUENCE [LARGE SCALE GENOMIC DNA]</scope>
    <source>
        <strain evidence="2 3">PAC68</strain>
    </source>
</reference>
<protein>
    <submittedName>
        <fullName evidence="2">Uncharacterized protein</fullName>
    </submittedName>
</protein>
<comment type="caution">
    <text evidence="2">The sequence shown here is derived from an EMBL/GenBank/DDBJ whole genome shotgun (WGS) entry which is preliminary data.</text>
</comment>
<feature type="region of interest" description="Disordered" evidence="1">
    <location>
        <begin position="46"/>
        <end position="71"/>
    </location>
</feature>
<evidence type="ECO:0000256" key="1">
    <source>
        <dbReference type="SAM" id="MobiDB-lite"/>
    </source>
</evidence>
<organism evidence="2 3">
    <name type="scientific">Bradyrhizobium jicamae</name>
    <dbReference type="NCBI Taxonomy" id="280332"/>
    <lineage>
        <taxon>Bacteria</taxon>
        <taxon>Pseudomonadati</taxon>
        <taxon>Pseudomonadota</taxon>
        <taxon>Alphaproteobacteria</taxon>
        <taxon>Hyphomicrobiales</taxon>
        <taxon>Nitrobacteraceae</taxon>
        <taxon>Bradyrhizobium</taxon>
    </lineage>
</organism>
<evidence type="ECO:0000313" key="2">
    <source>
        <dbReference type="EMBL" id="KRR07271.1"/>
    </source>
</evidence>
<keyword evidence="3" id="KW-1185">Reference proteome</keyword>